<evidence type="ECO:0000256" key="1">
    <source>
        <dbReference type="SAM" id="Phobius"/>
    </source>
</evidence>
<name>A0A1I5WTT6_9FIRM</name>
<dbReference type="Proteomes" id="UP000198577">
    <property type="component" value="Unassembled WGS sequence"/>
</dbReference>
<reference evidence="2 3" key="1">
    <citation type="submission" date="2016-10" db="EMBL/GenBank/DDBJ databases">
        <authorList>
            <person name="de Groot N.N."/>
        </authorList>
    </citation>
    <scope>NUCLEOTIDE SEQUENCE [LARGE SCALE GENOMIC DNA]</scope>
    <source>
        <strain evidence="2 3">DSM 20678</strain>
    </source>
</reference>
<organism evidence="2 3">
    <name type="scientific">Caldicoprobacter faecalis</name>
    <dbReference type="NCBI Taxonomy" id="937334"/>
    <lineage>
        <taxon>Bacteria</taxon>
        <taxon>Bacillati</taxon>
        <taxon>Bacillota</taxon>
        <taxon>Clostridia</taxon>
        <taxon>Caldicoprobacterales</taxon>
        <taxon>Caldicoprobacteraceae</taxon>
        <taxon>Caldicoprobacter</taxon>
    </lineage>
</organism>
<proteinExistence type="predicted"/>
<feature type="transmembrane region" description="Helical" evidence="1">
    <location>
        <begin position="167"/>
        <end position="188"/>
    </location>
</feature>
<keyword evidence="1" id="KW-0472">Membrane</keyword>
<dbReference type="RefSeq" id="WP_092282466.1">
    <property type="nucleotide sequence ID" value="NZ_FOXR01000019.1"/>
</dbReference>
<dbReference type="AlphaFoldDB" id="A0A1I5WTT6"/>
<gene>
    <name evidence="2" type="ORF">SAMN05444406_11930</name>
</gene>
<accession>A0A1I5WTT6</accession>
<keyword evidence="1" id="KW-1133">Transmembrane helix</keyword>
<evidence type="ECO:0000313" key="2">
    <source>
        <dbReference type="EMBL" id="SFQ23129.1"/>
    </source>
</evidence>
<evidence type="ECO:0000313" key="3">
    <source>
        <dbReference type="Proteomes" id="UP000198577"/>
    </source>
</evidence>
<dbReference type="STRING" id="937334.SAMN05444406_11930"/>
<sequence>MLFGKNKKIIDLISLQIKNDFAGFFDYCEADFKEIEKALFVEIINKERYIIEHYSVFNKKLNEFIKKEINTIFDMQNELNIKFKQKIWQEAKAILKQYVNSTIEEYKEKVNEIIDALFRPYDSKEKELLKNRFKVDLYDIDALILVAEEKSMTRKDKPEVQYQRRSLYISVFSLIVSIVSIILSVVGISGKK</sequence>
<protein>
    <submittedName>
        <fullName evidence="2">Uncharacterized protein</fullName>
    </submittedName>
</protein>
<keyword evidence="3" id="KW-1185">Reference proteome</keyword>
<dbReference type="EMBL" id="FOXR01000019">
    <property type="protein sequence ID" value="SFQ23129.1"/>
    <property type="molecule type" value="Genomic_DNA"/>
</dbReference>
<keyword evidence="1" id="KW-0812">Transmembrane</keyword>